<feature type="region of interest" description="Disordered" evidence="1">
    <location>
        <begin position="135"/>
        <end position="309"/>
    </location>
</feature>
<protein>
    <recommendedName>
        <fullName evidence="4">Helix-turn-helix domain-containing protein</fullName>
    </recommendedName>
</protein>
<evidence type="ECO:0000313" key="2">
    <source>
        <dbReference type="EMBL" id="QQM44983.1"/>
    </source>
</evidence>
<dbReference type="AlphaFoldDB" id="A0A7T7RFQ8"/>
<feature type="compositionally biased region" description="Basic and acidic residues" evidence="1">
    <location>
        <begin position="226"/>
        <end position="239"/>
    </location>
</feature>
<gene>
    <name evidence="2" type="ORF">JEQ17_40000</name>
</gene>
<name>A0A7T7RFQ8_9ACTN</name>
<dbReference type="RefSeq" id="WP_200399794.1">
    <property type="nucleotide sequence ID" value="NZ_CP066831.1"/>
</dbReference>
<evidence type="ECO:0008006" key="4">
    <source>
        <dbReference type="Google" id="ProtNLM"/>
    </source>
</evidence>
<reference evidence="2 3" key="1">
    <citation type="submission" date="2020-12" db="EMBL/GenBank/DDBJ databases">
        <title>A novel species.</title>
        <authorList>
            <person name="Li K."/>
        </authorList>
    </citation>
    <scope>NUCLEOTIDE SEQUENCE [LARGE SCALE GENOMIC DNA]</scope>
    <source>
        <strain evidence="2 3">ZYC-3</strain>
    </source>
</reference>
<organism evidence="2 3">
    <name type="scientific">Streptomyces liliifuscus</name>
    <dbReference type="NCBI Taxonomy" id="2797636"/>
    <lineage>
        <taxon>Bacteria</taxon>
        <taxon>Bacillati</taxon>
        <taxon>Actinomycetota</taxon>
        <taxon>Actinomycetes</taxon>
        <taxon>Kitasatosporales</taxon>
        <taxon>Streptomycetaceae</taxon>
        <taxon>Streptomyces</taxon>
    </lineage>
</organism>
<evidence type="ECO:0000256" key="1">
    <source>
        <dbReference type="SAM" id="MobiDB-lite"/>
    </source>
</evidence>
<proteinExistence type="predicted"/>
<evidence type="ECO:0000313" key="3">
    <source>
        <dbReference type="Proteomes" id="UP000595636"/>
    </source>
</evidence>
<accession>A0A7T7RFQ8</accession>
<dbReference type="KEGG" id="slf:JEQ17_40000"/>
<sequence>MSDSQTDRASGSVPHTFRLRMAWQWVPRMPVALRRQKAFLYAVQTVAAMADTAGRTRWHAEDEDTAGRPLRLKELAAAMGSDEKDARRYLTAAIAAGILTTEQAPRRGRTTVYVLLLPPYTPRWEAAAAVLTAGGADTGEDDGHAPAGRAEFGGRSPVRDAPAAQASSGDASPNFPPVTGSQERGTPPRWSSGDGSPSRTGACPPNKPGSATDTHHEMVSVGTQVRDARGEENHERAEEGSPPDRPPSLRAVDGARPGAHDGSSRPTGQLPLLMSVPQPHGSQEFPAAPGVGDPPIGAPREGWRGRVARERPDDAAAVYGDRWTGDHARYLPHSTG</sequence>
<dbReference type="Proteomes" id="UP000595636">
    <property type="component" value="Chromosome"/>
</dbReference>
<dbReference type="EMBL" id="CP066831">
    <property type="protein sequence ID" value="QQM44983.1"/>
    <property type="molecule type" value="Genomic_DNA"/>
</dbReference>
<keyword evidence="3" id="KW-1185">Reference proteome</keyword>